<dbReference type="InterPro" id="IPR006861">
    <property type="entry name" value="HABP4_PAIRBP1-bd"/>
</dbReference>
<gene>
    <name evidence="3" type="ORF">DFQ27_009708</name>
</gene>
<accession>A0A9P6QI89</accession>
<dbReference type="SMART" id="SM01233">
    <property type="entry name" value="HABP4_PAI-RBP1"/>
    <property type="match status" value="1"/>
</dbReference>
<organism evidence="3 4">
    <name type="scientific">Actinomortierella ambigua</name>
    <dbReference type="NCBI Taxonomy" id="1343610"/>
    <lineage>
        <taxon>Eukaryota</taxon>
        <taxon>Fungi</taxon>
        <taxon>Fungi incertae sedis</taxon>
        <taxon>Mucoromycota</taxon>
        <taxon>Mortierellomycotina</taxon>
        <taxon>Mortierellomycetes</taxon>
        <taxon>Mortierellales</taxon>
        <taxon>Mortierellaceae</taxon>
        <taxon>Actinomortierella</taxon>
    </lineage>
</organism>
<sequence>MASTNPFTLLNDDAQDQEIQVPAVKKETKPAVKPAAATSAPKPADNRGPRRDNRGGKPRDGDDRAPRGPRFDRAPRDGAAPRERGARQHRAPRNGREFDRHSGTGIADSKKKEKQGWGNPTTAPIEGGEDAAKVENAEATEASEAAAAVEPEPAVKTLDDYLAEKAAKALKVALPEARAANAGADQTQWKDAVVLEVEETGDFIKMGKHSEPKSKGGKGKKEKQIVEIDMRFNEPAREPAPRDAFRGARGRGGNAPRGAPRGGAPRGGAPRGGASRPVNVNDTELFPTLGSK</sequence>
<feature type="compositionally biased region" description="Basic and acidic residues" evidence="1">
    <location>
        <begin position="222"/>
        <end position="246"/>
    </location>
</feature>
<feature type="compositionally biased region" description="Gly residues" evidence="1">
    <location>
        <begin position="250"/>
        <end position="271"/>
    </location>
</feature>
<dbReference type="GO" id="GO:0005634">
    <property type="term" value="C:nucleus"/>
    <property type="evidence" value="ECO:0007669"/>
    <property type="project" value="TreeGrafter"/>
</dbReference>
<dbReference type="GO" id="GO:0003723">
    <property type="term" value="F:RNA binding"/>
    <property type="evidence" value="ECO:0007669"/>
    <property type="project" value="InterPro"/>
</dbReference>
<dbReference type="Pfam" id="PF04774">
    <property type="entry name" value="HABP4_PAI-RBP1"/>
    <property type="match status" value="1"/>
</dbReference>
<comment type="caution">
    <text evidence="3">The sequence shown here is derived from an EMBL/GenBank/DDBJ whole genome shotgun (WGS) entry which is preliminary data.</text>
</comment>
<name>A0A9P6QI89_9FUNG</name>
<evidence type="ECO:0000259" key="2">
    <source>
        <dbReference type="SMART" id="SM01233"/>
    </source>
</evidence>
<evidence type="ECO:0000313" key="3">
    <source>
        <dbReference type="EMBL" id="KAG0266502.1"/>
    </source>
</evidence>
<dbReference type="InterPro" id="IPR039764">
    <property type="entry name" value="HABP4/SERBP1-like"/>
</dbReference>
<dbReference type="GO" id="GO:0005737">
    <property type="term" value="C:cytoplasm"/>
    <property type="evidence" value="ECO:0007669"/>
    <property type="project" value="TreeGrafter"/>
</dbReference>
<feature type="compositionally biased region" description="Low complexity" evidence="1">
    <location>
        <begin position="137"/>
        <end position="153"/>
    </location>
</feature>
<evidence type="ECO:0000313" key="4">
    <source>
        <dbReference type="Proteomes" id="UP000807716"/>
    </source>
</evidence>
<feature type="region of interest" description="Disordered" evidence="1">
    <location>
        <begin position="205"/>
        <end position="292"/>
    </location>
</feature>
<dbReference type="EMBL" id="JAAAJB010000092">
    <property type="protein sequence ID" value="KAG0266502.1"/>
    <property type="molecule type" value="Genomic_DNA"/>
</dbReference>
<feature type="compositionally biased region" description="Basic and acidic residues" evidence="1">
    <location>
        <begin position="44"/>
        <end position="86"/>
    </location>
</feature>
<dbReference type="PANTHER" id="PTHR12299:SF17">
    <property type="entry name" value="AT19571P-RELATED"/>
    <property type="match status" value="1"/>
</dbReference>
<feature type="compositionally biased region" description="Low complexity" evidence="1">
    <location>
        <begin position="31"/>
        <end position="43"/>
    </location>
</feature>
<protein>
    <recommendedName>
        <fullName evidence="2">Hyaluronan/mRNA-binding protein domain-containing protein</fullName>
    </recommendedName>
</protein>
<proteinExistence type="predicted"/>
<feature type="region of interest" description="Disordered" evidence="1">
    <location>
        <begin position="1"/>
        <end position="153"/>
    </location>
</feature>
<feature type="domain" description="Hyaluronan/mRNA-binding protein" evidence="2">
    <location>
        <begin position="94"/>
        <end position="183"/>
    </location>
</feature>
<reference evidence="3" key="1">
    <citation type="journal article" date="2020" name="Fungal Divers.">
        <title>Resolving the Mortierellaceae phylogeny through synthesis of multi-gene phylogenetics and phylogenomics.</title>
        <authorList>
            <person name="Vandepol N."/>
            <person name="Liber J."/>
            <person name="Desiro A."/>
            <person name="Na H."/>
            <person name="Kennedy M."/>
            <person name="Barry K."/>
            <person name="Grigoriev I.V."/>
            <person name="Miller A.N."/>
            <person name="O'Donnell K."/>
            <person name="Stajich J.E."/>
            <person name="Bonito G."/>
        </authorList>
    </citation>
    <scope>NUCLEOTIDE SEQUENCE</scope>
    <source>
        <strain evidence="3">BC1065</strain>
    </source>
</reference>
<evidence type="ECO:0000256" key="1">
    <source>
        <dbReference type="SAM" id="MobiDB-lite"/>
    </source>
</evidence>
<dbReference type="Gene3D" id="6.10.140.1040">
    <property type="match status" value="1"/>
</dbReference>
<dbReference type="AlphaFoldDB" id="A0A9P6QI89"/>
<dbReference type="OrthoDB" id="5390558at2759"/>
<dbReference type="PANTHER" id="PTHR12299">
    <property type="entry name" value="HYALURONIC ACID-BINDING PROTEIN 4"/>
    <property type="match status" value="1"/>
</dbReference>
<dbReference type="Proteomes" id="UP000807716">
    <property type="component" value="Unassembled WGS sequence"/>
</dbReference>
<feature type="compositionally biased region" description="Basic and acidic residues" evidence="1">
    <location>
        <begin position="94"/>
        <end position="115"/>
    </location>
</feature>
<keyword evidence="4" id="KW-1185">Reference proteome</keyword>